<accession>A0A1L9UPF5</accession>
<dbReference type="Pfam" id="PF11807">
    <property type="entry name" value="UstYa"/>
    <property type="match status" value="1"/>
</dbReference>
<keyword evidence="3" id="KW-0812">Transmembrane</keyword>
<keyword evidence="5" id="KW-1185">Reference proteome</keyword>
<comment type="similarity">
    <text evidence="1">Belongs to the ustYa family.</text>
</comment>
<protein>
    <submittedName>
        <fullName evidence="4">Uncharacterized protein</fullName>
    </submittedName>
</protein>
<sequence length="278" mass="32062">MTMSVSKYLRLPVSEPDEDKDAEADGESSTKGLPVRAARRSHHQFRTPFILSVVGNVLLISYLLFQHKLMSPSVERSKYAGLTRTIPVAWGPNEAINDTEQDNLWDATSYDLGNIALADDYARAVGLPRAQRFPWDNNKGIYLINAYHNLHCVKTLRTALVEFREAQPQSSPWGHVQHCLLVLRDEVMCDADDTPRYTGFQPDQKSGLGQVRMCRDWKQLEQWALEQTACWRHIGEISEEGFRELDRYRFCPEGSPYKEVSETTWLKGDWWRKYKDGH</sequence>
<dbReference type="AlphaFoldDB" id="A0A1L9UPF5"/>
<dbReference type="PANTHER" id="PTHR33365:SF6">
    <property type="entry name" value="OXIDASE USTYA"/>
    <property type="match status" value="1"/>
</dbReference>
<dbReference type="GO" id="GO:0043386">
    <property type="term" value="P:mycotoxin biosynthetic process"/>
    <property type="evidence" value="ECO:0007669"/>
    <property type="project" value="InterPro"/>
</dbReference>
<gene>
    <name evidence="4" type="ORF">ASPBRDRAFT_506173</name>
</gene>
<dbReference type="RefSeq" id="XP_067480769.1">
    <property type="nucleotide sequence ID" value="XM_067626579.1"/>
</dbReference>
<keyword evidence="3" id="KW-0472">Membrane</keyword>
<dbReference type="GeneID" id="93579067"/>
<organism evidence="4 5">
    <name type="scientific">Aspergillus brasiliensis (strain CBS 101740 / IMI 381727 / IBT 21946)</name>
    <dbReference type="NCBI Taxonomy" id="767769"/>
    <lineage>
        <taxon>Eukaryota</taxon>
        <taxon>Fungi</taxon>
        <taxon>Dikarya</taxon>
        <taxon>Ascomycota</taxon>
        <taxon>Pezizomycotina</taxon>
        <taxon>Eurotiomycetes</taxon>
        <taxon>Eurotiomycetidae</taxon>
        <taxon>Eurotiales</taxon>
        <taxon>Aspergillaceae</taxon>
        <taxon>Aspergillus</taxon>
        <taxon>Aspergillus subgen. Circumdati</taxon>
    </lineage>
</organism>
<evidence type="ECO:0000313" key="4">
    <source>
        <dbReference type="EMBL" id="OJJ73521.1"/>
    </source>
</evidence>
<evidence type="ECO:0000256" key="2">
    <source>
        <dbReference type="SAM" id="MobiDB-lite"/>
    </source>
</evidence>
<evidence type="ECO:0000256" key="1">
    <source>
        <dbReference type="ARBA" id="ARBA00035112"/>
    </source>
</evidence>
<dbReference type="PANTHER" id="PTHR33365">
    <property type="entry name" value="YALI0B05434P"/>
    <property type="match status" value="1"/>
</dbReference>
<dbReference type="InterPro" id="IPR021765">
    <property type="entry name" value="UstYa-like"/>
</dbReference>
<dbReference type="VEuPathDB" id="FungiDB:ASPBRDRAFT_506173"/>
<feature type="region of interest" description="Disordered" evidence="2">
    <location>
        <begin position="12"/>
        <end position="37"/>
    </location>
</feature>
<keyword evidence="3" id="KW-1133">Transmembrane helix</keyword>
<dbReference type="OMA" id="ILHGFHN"/>
<evidence type="ECO:0000313" key="5">
    <source>
        <dbReference type="Proteomes" id="UP000184499"/>
    </source>
</evidence>
<proteinExistence type="inferred from homology"/>
<evidence type="ECO:0000256" key="3">
    <source>
        <dbReference type="SAM" id="Phobius"/>
    </source>
</evidence>
<feature type="compositionally biased region" description="Acidic residues" evidence="2">
    <location>
        <begin position="15"/>
        <end position="26"/>
    </location>
</feature>
<reference evidence="5" key="1">
    <citation type="journal article" date="2017" name="Genome Biol.">
        <title>Comparative genomics reveals high biological diversity and specific adaptations in the industrially and medically important fungal genus Aspergillus.</title>
        <authorList>
            <person name="de Vries R.P."/>
            <person name="Riley R."/>
            <person name="Wiebenga A."/>
            <person name="Aguilar-Osorio G."/>
            <person name="Amillis S."/>
            <person name="Uchima C.A."/>
            <person name="Anderluh G."/>
            <person name="Asadollahi M."/>
            <person name="Askin M."/>
            <person name="Barry K."/>
            <person name="Battaglia E."/>
            <person name="Bayram O."/>
            <person name="Benocci T."/>
            <person name="Braus-Stromeyer S.A."/>
            <person name="Caldana C."/>
            <person name="Canovas D."/>
            <person name="Cerqueira G.C."/>
            <person name="Chen F."/>
            <person name="Chen W."/>
            <person name="Choi C."/>
            <person name="Clum A."/>
            <person name="Dos Santos R.A."/>
            <person name="Damasio A.R."/>
            <person name="Diallinas G."/>
            <person name="Emri T."/>
            <person name="Fekete E."/>
            <person name="Flipphi M."/>
            <person name="Freyberg S."/>
            <person name="Gallo A."/>
            <person name="Gournas C."/>
            <person name="Habgood R."/>
            <person name="Hainaut M."/>
            <person name="Harispe M.L."/>
            <person name="Henrissat B."/>
            <person name="Hilden K.S."/>
            <person name="Hope R."/>
            <person name="Hossain A."/>
            <person name="Karabika E."/>
            <person name="Karaffa L."/>
            <person name="Karanyi Z."/>
            <person name="Krasevec N."/>
            <person name="Kuo A."/>
            <person name="Kusch H."/>
            <person name="LaButti K."/>
            <person name="Lagendijk E.L."/>
            <person name="Lapidus A."/>
            <person name="Levasseur A."/>
            <person name="Lindquist E."/>
            <person name="Lipzen A."/>
            <person name="Logrieco A.F."/>
            <person name="MacCabe A."/>
            <person name="Maekelae M.R."/>
            <person name="Malavazi I."/>
            <person name="Melin P."/>
            <person name="Meyer V."/>
            <person name="Mielnichuk N."/>
            <person name="Miskei M."/>
            <person name="Molnar A.P."/>
            <person name="Mule G."/>
            <person name="Ngan C.Y."/>
            <person name="Orejas M."/>
            <person name="Orosz E."/>
            <person name="Ouedraogo J.P."/>
            <person name="Overkamp K.M."/>
            <person name="Park H.-S."/>
            <person name="Perrone G."/>
            <person name="Piumi F."/>
            <person name="Punt P.J."/>
            <person name="Ram A.F."/>
            <person name="Ramon A."/>
            <person name="Rauscher S."/>
            <person name="Record E."/>
            <person name="Riano-Pachon D.M."/>
            <person name="Robert V."/>
            <person name="Roehrig J."/>
            <person name="Ruller R."/>
            <person name="Salamov A."/>
            <person name="Salih N.S."/>
            <person name="Samson R.A."/>
            <person name="Sandor E."/>
            <person name="Sanguinetti M."/>
            <person name="Schuetze T."/>
            <person name="Sepcic K."/>
            <person name="Shelest E."/>
            <person name="Sherlock G."/>
            <person name="Sophianopoulou V."/>
            <person name="Squina F.M."/>
            <person name="Sun H."/>
            <person name="Susca A."/>
            <person name="Todd R.B."/>
            <person name="Tsang A."/>
            <person name="Unkles S.E."/>
            <person name="van de Wiele N."/>
            <person name="van Rossen-Uffink D."/>
            <person name="Oliveira J.V."/>
            <person name="Vesth T.C."/>
            <person name="Visser J."/>
            <person name="Yu J.-H."/>
            <person name="Zhou M."/>
            <person name="Andersen M.R."/>
            <person name="Archer D.B."/>
            <person name="Baker S.E."/>
            <person name="Benoit I."/>
            <person name="Brakhage A.A."/>
            <person name="Braus G.H."/>
            <person name="Fischer R."/>
            <person name="Frisvad J.C."/>
            <person name="Goldman G.H."/>
            <person name="Houbraken J."/>
            <person name="Oakley B."/>
            <person name="Pocsi I."/>
            <person name="Scazzocchio C."/>
            <person name="Seiboth B."/>
            <person name="vanKuyk P.A."/>
            <person name="Wortman J."/>
            <person name="Dyer P.S."/>
            <person name="Grigoriev I.V."/>
        </authorList>
    </citation>
    <scope>NUCLEOTIDE SEQUENCE [LARGE SCALE GENOMIC DNA]</scope>
    <source>
        <strain evidence="5">CBS 101740 / IMI 381727 / IBT 21946</strain>
    </source>
</reference>
<name>A0A1L9UPF5_ASPBC</name>
<dbReference type="EMBL" id="KV878682">
    <property type="protein sequence ID" value="OJJ73521.1"/>
    <property type="molecule type" value="Genomic_DNA"/>
</dbReference>
<feature type="transmembrane region" description="Helical" evidence="3">
    <location>
        <begin position="45"/>
        <end position="65"/>
    </location>
</feature>
<dbReference type="Proteomes" id="UP000184499">
    <property type="component" value="Unassembled WGS sequence"/>
</dbReference>
<dbReference type="OrthoDB" id="3687641at2759"/>